<name>A0A382DAW2_9ZZZZ</name>
<protein>
    <submittedName>
        <fullName evidence="1">Uncharacterized protein</fullName>
    </submittedName>
</protein>
<dbReference type="EMBL" id="UINC01038363">
    <property type="protein sequence ID" value="SVB35279.1"/>
    <property type="molecule type" value="Genomic_DNA"/>
</dbReference>
<reference evidence="1" key="1">
    <citation type="submission" date="2018-05" db="EMBL/GenBank/DDBJ databases">
        <authorList>
            <person name="Lanie J.A."/>
            <person name="Ng W.-L."/>
            <person name="Kazmierczak K.M."/>
            <person name="Andrzejewski T.M."/>
            <person name="Davidsen T.M."/>
            <person name="Wayne K.J."/>
            <person name="Tettelin H."/>
            <person name="Glass J.I."/>
            <person name="Rusch D."/>
            <person name="Podicherti R."/>
            <person name="Tsui H.-C.T."/>
            <person name="Winkler M.E."/>
        </authorList>
    </citation>
    <scope>NUCLEOTIDE SEQUENCE</scope>
</reference>
<organism evidence="1">
    <name type="scientific">marine metagenome</name>
    <dbReference type="NCBI Taxonomy" id="408172"/>
    <lineage>
        <taxon>unclassified sequences</taxon>
        <taxon>metagenomes</taxon>
        <taxon>ecological metagenomes</taxon>
    </lineage>
</organism>
<sequence length="61" mass="6855">MSLILSDGRLLLCEPMNPFLRRPTFSNFTPSIVTSAFTYSYGPSIGFTFRLSCSAETKLRD</sequence>
<dbReference type="AlphaFoldDB" id="A0A382DAW2"/>
<gene>
    <name evidence="1" type="ORF">METZ01_LOCUS188133</name>
</gene>
<evidence type="ECO:0000313" key="1">
    <source>
        <dbReference type="EMBL" id="SVB35279.1"/>
    </source>
</evidence>
<accession>A0A382DAW2</accession>
<proteinExistence type="predicted"/>